<feature type="region of interest" description="Disordered" evidence="1">
    <location>
        <begin position="172"/>
        <end position="224"/>
    </location>
</feature>
<feature type="compositionally biased region" description="Polar residues" evidence="1">
    <location>
        <begin position="283"/>
        <end position="293"/>
    </location>
</feature>
<keyword evidence="3" id="KW-1185">Reference proteome</keyword>
<feature type="region of interest" description="Disordered" evidence="1">
    <location>
        <begin position="1"/>
        <end position="109"/>
    </location>
</feature>
<evidence type="ECO:0000256" key="1">
    <source>
        <dbReference type="SAM" id="MobiDB-lite"/>
    </source>
</evidence>
<dbReference type="KEGG" id="spu:105446264"/>
<proteinExistence type="predicted"/>
<reference evidence="2" key="2">
    <citation type="submission" date="2021-01" db="UniProtKB">
        <authorList>
            <consortium name="EnsemblMetazoa"/>
        </authorList>
    </citation>
    <scope>IDENTIFICATION</scope>
</reference>
<dbReference type="Proteomes" id="UP000007110">
    <property type="component" value="Unassembled WGS sequence"/>
</dbReference>
<organism evidence="2 3">
    <name type="scientific">Strongylocentrotus purpuratus</name>
    <name type="common">Purple sea urchin</name>
    <dbReference type="NCBI Taxonomy" id="7668"/>
    <lineage>
        <taxon>Eukaryota</taxon>
        <taxon>Metazoa</taxon>
        <taxon>Echinodermata</taxon>
        <taxon>Eleutherozoa</taxon>
        <taxon>Echinozoa</taxon>
        <taxon>Echinoidea</taxon>
        <taxon>Euechinoidea</taxon>
        <taxon>Echinacea</taxon>
        <taxon>Camarodonta</taxon>
        <taxon>Echinidea</taxon>
        <taxon>Strongylocentrotidae</taxon>
        <taxon>Strongylocentrotus</taxon>
    </lineage>
</organism>
<sequence>MDMIAQETKQGNLRRPFSTPPSYPSHLSPTSRFGPPFPFPGHNLSPTPHVSQQSRTVSTGSSAPSTATLSSGGSLQDGAPQRSMQQDTRRRVPPERFFPNSGASSAVEGAARQQRTLMYHQQLLYVTKRLHRLGFGKDPFGRSQEAGATSLGAAQPQQSVFQQPLHQLQQLNPQRQDRSVHPSGQSAELCVDESGSQTATTSQGSNSPVSQASAMVTSDPTQAQSPHIRGFFMHQPVRRCSSVSQSPTGMPALSGMFGVQTPSQYGRAVQSDATIRQLLQRQSNQPYPTSGTPIHQLHHQHQRYVQQQHHHQQEHQRRSQTPIRKAPLSQQLSEGSGSVKPAAVGPRRYSAPSYTTEVVMKKESGDQFSNHGGATAQLTESTQAMDSAGSEGLEPLSYVQRDSCLVTGVVIGD</sequence>
<protein>
    <submittedName>
        <fullName evidence="2">Uncharacterized protein</fullName>
    </submittedName>
</protein>
<dbReference type="RefSeq" id="XP_030844654.1">
    <property type="nucleotide sequence ID" value="XM_030988794.1"/>
</dbReference>
<dbReference type="OMA" id="HIRGFFM"/>
<feature type="compositionally biased region" description="Basic residues" evidence="1">
    <location>
        <begin position="296"/>
        <end position="310"/>
    </location>
</feature>
<feature type="compositionally biased region" description="Polar residues" evidence="1">
    <location>
        <begin position="208"/>
        <end position="224"/>
    </location>
</feature>
<feature type="compositionally biased region" description="Polar residues" evidence="1">
    <location>
        <begin position="44"/>
        <end position="74"/>
    </location>
</feature>
<reference evidence="3" key="1">
    <citation type="submission" date="2015-02" db="EMBL/GenBank/DDBJ databases">
        <title>Genome sequencing for Strongylocentrotus purpuratus.</title>
        <authorList>
            <person name="Murali S."/>
            <person name="Liu Y."/>
            <person name="Vee V."/>
            <person name="English A."/>
            <person name="Wang M."/>
            <person name="Skinner E."/>
            <person name="Han Y."/>
            <person name="Muzny D.M."/>
            <person name="Worley K.C."/>
            <person name="Gibbs R.A."/>
        </authorList>
    </citation>
    <scope>NUCLEOTIDE SEQUENCE</scope>
</reference>
<name>A0A7M7P0X9_STRPU</name>
<dbReference type="GeneID" id="105446264"/>
<dbReference type="AlphaFoldDB" id="A0A7M7P0X9"/>
<dbReference type="EnsemblMetazoa" id="XM_030988794">
    <property type="protein sequence ID" value="XP_030844654"/>
    <property type="gene ID" value="LOC105446264"/>
</dbReference>
<accession>A0A7M7P0X9</accession>
<dbReference type="InParanoid" id="A0A7M7P0X9"/>
<evidence type="ECO:0000313" key="2">
    <source>
        <dbReference type="EnsemblMetazoa" id="XP_030844654"/>
    </source>
</evidence>
<feature type="region of interest" description="Disordered" evidence="1">
    <location>
        <begin position="283"/>
        <end position="348"/>
    </location>
</feature>
<evidence type="ECO:0000313" key="3">
    <source>
        <dbReference type="Proteomes" id="UP000007110"/>
    </source>
</evidence>
<feature type="compositionally biased region" description="Low complexity" evidence="1">
    <location>
        <begin position="194"/>
        <end position="207"/>
    </location>
</feature>
<dbReference type="OrthoDB" id="10508968at2759"/>